<evidence type="ECO:0000313" key="2">
    <source>
        <dbReference type="Proteomes" id="UP000019184"/>
    </source>
</evidence>
<dbReference type="EMBL" id="CBTK010000257">
    <property type="protein sequence ID" value="CDH46312.1"/>
    <property type="molecule type" value="Genomic_DNA"/>
</dbReference>
<accession>A0A7U7J541</accession>
<name>A0A7U7J541_9GAMM</name>
<keyword evidence="2" id="KW-1185">Reference proteome</keyword>
<comment type="caution">
    <text evidence="1">The sequence shown here is derived from an EMBL/GenBank/DDBJ whole genome shotgun (WGS) entry which is preliminary data.</text>
</comment>
<organism evidence="1 2">
    <name type="scientific">Candidatus Contendobacter odensis Run_B_J11</name>
    <dbReference type="NCBI Taxonomy" id="1400861"/>
    <lineage>
        <taxon>Bacteria</taxon>
        <taxon>Pseudomonadati</taxon>
        <taxon>Pseudomonadota</taxon>
        <taxon>Gammaproteobacteria</taxon>
        <taxon>Candidatus Competibacteraceae</taxon>
        <taxon>Candidatus Contendibacter</taxon>
    </lineage>
</organism>
<dbReference type="RefSeq" id="WP_051497896.1">
    <property type="nucleotide sequence ID" value="NZ_CBTK010000257.1"/>
</dbReference>
<dbReference type="InterPro" id="IPR058120">
    <property type="entry name" value="MADS7"/>
</dbReference>
<sequence>MPRTARNIVEESLTKQRADALWTANYLPALPMTPQNFDVGALLPAMLYLARWGHRRGVGRFAATFGQQEGKIQKPPTIADVARRLVQPESTLGSFNDAIGQYLLGDLLLAYCLENKGRALGHNEQVQRIFPAHYLSSWVDLPKEANHLRGVPELLTVLLNQQKTGQYLESGNQNRKEKFAIGAGFSDNALLTLFGQQMLIQGQNASNLTSDFFVEENATNIGIDELLAVRTAQACGSAPLKAKGIDVERIFNRHPLAHRAAEALREDLSIFIMAYGDVVPRQAFLQMLEAGISVGMTNLLLSTTSLLTVWEVTGQVPEATQQISLPLFVDCSQGQDKILRDLSEGSTSEGIRRFERLPLLMMLLRVLDDRVRIDRKLRDSLPANIPDATDWINLLGEIYQERHPRSDAITNALDEDCQRLAEPLENDPDIAEPEIAHHLRHSRGNPALRLAETLCELMGDKLQRTHYVKCLENALMTDQPNGFAIKRRVQRSQSGSNRRMDLRSIVLTTPLLEFLVHRHLRRTATDPVSLSLQGFIKLLRDRYGLYIAQEPPGQPIPQEMLLRNKAYLERRLRDLGLLIGVNDAESMKQLKSHYRVETCNVA</sequence>
<dbReference type="OrthoDB" id="9808668at2"/>
<dbReference type="Pfam" id="PF26611">
    <property type="entry name" value="MAD7"/>
    <property type="match status" value="1"/>
</dbReference>
<dbReference type="AlphaFoldDB" id="A0A7U7J541"/>
<evidence type="ECO:0000313" key="1">
    <source>
        <dbReference type="EMBL" id="CDH46312.1"/>
    </source>
</evidence>
<reference evidence="1 2" key="1">
    <citation type="journal article" date="2014" name="ISME J.">
        <title>Candidatus Competibacter-lineage genomes retrieved from metagenomes reveal functional metabolic diversity.</title>
        <authorList>
            <person name="McIlroy S.J."/>
            <person name="Albertsen M."/>
            <person name="Andresen E.K."/>
            <person name="Saunders A.M."/>
            <person name="Kristiansen R."/>
            <person name="Stokholm-Bjerregaard M."/>
            <person name="Nielsen K.L."/>
            <person name="Nielsen P.H."/>
        </authorList>
    </citation>
    <scope>NUCLEOTIDE SEQUENCE [LARGE SCALE GENOMIC DNA]</scope>
    <source>
        <strain evidence="1 2">Run_B_J11</strain>
    </source>
</reference>
<proteinExistence type="predicted"/>
<dbReference type="Proteomes" id="UP000019184">
    <property type="component" value="Unassembled WGS sequence"/>
</dbReference>
<protein>
    <submittedName>
        <fullName evidence="1">Uncharacterized protein</fullName>
    </submittedName>
</protein>
<gene>
    <name evidence="1" type="ORF">BN874_420025</name>
</gene>